<feature type="domain" description="Major facilitator superfamily (MFS) profile" evidence="8">
    <location>
        <begin position="16"/>
        <end position="465"/>
    </location>
</feature>
<dbReference type="PROSITE" id="PS50850">
    <property type="entry name" value="MFS"/>
    <property type="match status" value="1"/>
</dbReference>
<feature type="transmembrane region" description="Helical" evidence="7">
    <location>
        <begin position="179"/>
        <end position="198"/>
    </location>
</feature>
<feature type="transmembrane region" description="Helical" evidence="7">
    <location>
        <begin position="15"/>
        <end position="35"/>
    </location>
</feature>
<dbReference type="EnsemblMetazoa" id="XM_001600135">
    <property type="protein sequence ID" value="XP_001600185"/>
    <property type="gene ID" value="LOC100115471"/>
</dbReference>
<protein>
    <recommendedName>
        <fullName evidence="8">Major facilitator superfamily (MFS) profile domain-containing protein</fullName>
    </recommendedName>
</protein>
<feature type="transmembrane region" description="Helical" evidence="7">
    <location>
        <begin position="118"/>
        <end position="137"/>
    </location>
</feature>
<accession>A0A7M7G5M0</accession>
<dbReference type="PANTHER" id="PTHR11662:SF415">
    <property type="entry name" value="AT30085P-RELATED"/>
    <property type="match status" value="1"/>
</dbReference>
<dbReference type="PROSITE" id="PS00217">
    <property type="entry name" value="SUGAR_TRANSPORT_2"/>
    <property type="match status" value="1"/>
</dbReference>
<dbReference type="AlphaFoldDB" id="A0A7M7G5M0"/>
<dbReference type="InterPro" id="IPR020846">
    <property type="entry name" value="MFS_dom"/>
</dbReference>
<gene>
    <name evidence="9" type="primary">100115471</name>
</gene>
<dbReference type="Proteomes" id="UP000002358">
    <property type="component" value="Chromosome 2"/>
</dbReference>
<feature type="transmembrane region" description="Helical" evidence="7">
    <location>
        <begin position="210"/>
        <end position="231"/>
    </location>
</feature>
<feature type="transmembrane region" description="Helical" evidence="7">
    <location>
        <begin position="404"/>
        <end position="426"/>
    </location>
</feature>
<comment type="subcellular location">
    <subcellularLocation>
        <location evidence="1">Membrane</location>
        <topology evidence="1">Multi-pass membrane protein</topology>
    </subcellularLocation>
</comment>
<dbReference type="KEGG" id="nvi:100115471"/>
<dbReference type="GO" id="GO:0016020">
    <property type="term" value="C:membrane"/>
    <property type="evidence" value="ECO:0007669"/>
    <property type="project" value="UniProtKB-SubCell"/>
</dbReference>
<dbReference type="GO" id="GO:0015293">
    <property type="term" value="F:symporter activity"/>
    <property type="evidence" value="ECO:0007669"/>
    <property type="project" value="UniProtKB-KW"/>
</dbReference>
<sequence>MSSMKYCCSRLSQKWVLATMSFFSVFCAFSMRMCLPLTIPKMVKHAKHISRSILQADDTCPGPTYNATLQHHEMRNTTGTYDWSEYTQGIILGSFYWGYVLSHVPGGIIAERFGGKHALGVGIFTTALFTLLTPWAIDWGGATALIFLRVVMGLCEGVTQPAVSALLSQWIPAEERSKISSFVFMGATVGILATSLGLSPIMEHLGWPGFYYIFGGLGVVWYVLWCVLCYSSPRDHPFISKEEAKMLNEKLSQHTHADPPPVPWRHLLTSAPFWALVIVTIGRDWNGYTMMADMPKFLISVLKFSESEVGLLFLSMNISMLISCSLFSWMSDWLIEKNYMSITNVRKLMASISLTVHGVFGVVSVYVGCNKFQYFAVSFVSTFTSGAGFPGVKANVLDLSPNYAGTVMAVSHGLAGLCGFGGPYMVGILVPNQTLTEWILVFWIIFTVTVVTNVVFVLFGSGEVQEWNDPNFERSKKKSKMIEMKEVEKLLTVKKVQLAVAIDEGINPC</sequence>
<evidence type="ECO:0000256" key="7">
    <source>
        <dbReference type="SAM" id="Phobius"/>
    </source>
</evidence>
<dbReference type="InterPro" id="IPR036259">
    <property type="entry name" value="MFS_trans_sf"/>
</dbReference>
<evidence type="ECO:0000259" key="8">
    <source>
        <dbReference type="PROSITE" id="PS50850"/>
    </source>
</evidence>
<dbReference type="PANTHER" id="PTHR11662">
    <property type="entry name" value="SOLUTE CARRIER FAMILY 17"/>
    <property type="match status" value="1"/>
</dbReference>
<organism evidence="9 10">
    <name type="scientific">Nasonia vitripennis</name>
    <name type="common">Parasitic wasp</name>
    <dbReference type="NCBI Taxonomy" id="7425"/>
    <lineage>
        <taxon>Eukaryota</taxon>
        <taxon>Metazoa</taxon>
        <taxon>Ecdysozoa</taxon>
        <taxon>Arthropoda</taxon>
        <taxon>Hexapoda</taxon>
        <taxon>Insecta</taxon>
        <taxon>Pterygota</taxon>
        <taxon>Neoptera</taxon>
        <taxon>Endopterygota</taxon>
        <taxon>Hymenoptera</taxon>
        <taxon>Apocrita</taxon>
        <taxon>Proctotrupomorpha</taxon>
        <taxon>Chalcidoidea</taxon>
        <taxon>Pteromalidae</taxon>
        <taxon>Pteromalinae</taxon>
        <taxon>Nasonia</taxon>
    </lineage>
</organism>
<feature type="transmembrane region" description="Helical" evidence="7">
    <location>
        <begin position="348"/>
        <end position="367"/>
    </location>
</feature>
<dbReference type="SUPFAM" id="SSF103473">
    <property type="entry name" value="MFS general substrate transporter"/>
    <property type="match status" value="1"/>
</dbReference>
<keyword evidence="5 7" id="KW-1133">Transmembrane helix</keyword>
<feature type="transmembrane region" description="Helical" evidence="7">
    <location>
        <begin position="438"/>
        <end position="459"/>
    </location>
</feature>
<keyword evidence="6 7" id="KW-0472">Membrane</keyword>
<evidence type="ECO:0000256" key="6">
    <source>
        <dbReference type="ARBA" id="ARBA00023136"/>
    </source>
</evidence>
<proteinExistence type="predicted"/>
<dbReference type="InterPro" id="IPR005829">
    <property type="entry name" value="Sugar_transporter_CS"/>
</dbReference>
<keyword evidence="2" id="KW-0813">Transport</keyword>
<dbReference type="InterPro" id="IPR011701">
    <property type="entry name" value="MFS"/>
</dbReference>
<dbReference type="FunFam" id="1.20.1250.20:FF:000423">
    <property type="entry name" value="Putative inorganic phosphate cotransporter-like Protein"/>
    <property type="match status" value="1"/>
</dbReference>
<dbReference type="InterPro" id="IPR050382">
    <property type="entry name" value="MFS_Na/Anion_cotransporter"/>
</dbReference>
<reference evidence="9" key="1">
    <citation type="submission" date="2021-01" db="UniProtKB">
        <authorList>
            <consortium name="EnsemblMetazoa"/>
        </authorList>
    </citation>
    <scope>IDENTIFICATION</scope>
</reference>
<dbReference type="OMA" id="MIYLMES"/>
<evidence type="ECO:0000256" key="3">
    <source>
        <dbReference type="ARBA" id="ARBA00022692"/>
    </source>
</evidence>
<evidence type="ECO:0000256" key="2">
    <source>
        <dbReference type="ARBA" id="ARBA00022448"/>
    </source>
</evidence>
<name>A0A7M7G5M0_NASVI</name>
<evidence type="ECO:0000256" key="1">
    <source>
        <dbReference type="ARBA" id="ARBA00004141"/>
    </source>
</evidence>
<feature type="transmembrane region" description="Helical" evidence="7">
    <location>
        <begin position="309"/>
        <end position="328"/>
    </location>
</feature>
<dbReference type="GO" id="GO:0006820">
    <property type="term" value="P:monoatomic anion transport"/>
    <property type="evidence" value="ECO:0007669"/>
    <property type="project" value="TreeGrafter"/>
</dbReference>
<keyword evidence="3 7" id="KW-0812">Transmembrane</keyword>
<dbReference type="OrthoDB" id="6730379at2759"/>
<feature type="transmembrane region" description="Helical" evidence="7">
    <location>
        <begin position="374"/>
        <end position="392"/>
    </location>
</feature>
<dbReference type="InParanoid" id="A0A7M7G5M0"/>
<dbReference type="Pfam" id="PF07690">
    <property type="entry name" value="MFS_1"/>
    <property type="match status" value="1"/>
</dbReference>
<evidence type="ECO:0000256" key="5">
    <source>
        <dbReference type="ARBA" id="ARBA00022989"/>
    </source>
</evidence>
<keyword evidence="10" id="KW-1185">Reference proteome</keyword>
<dbReference type="Gene3D" id="1.20.1250.20">
    <property type="entry name" value="MFS general substrate transporter like domains"/>
    <property type="match status" value="2"/>
</dbReference>
<keyword evidence="4" id="KW-0769">Symport</keyword>
<evidence type="ECO:0000313" key="10">
    <source>
        <dbReference type="Proteomes" id="UP000002358"/>
    </source>
</evidence>
<feature type="transmembrane region" description="Helical" evidence="7">
    <location>
        <begin position="143"/>
        <end position="167"/>
    </location>
</feature>
<dbReference type="SMR" id="A0A7M7G5M0"/>
<evidence type="ECO:0000256" key="4">
    <source>
        <dbReference type="ARBA" id="ARBA00022847"/>
    </source>
</evidence>
<evidence type="ECO:0000313" key="9">
    <source>
        <dbReference type="EnsemblMetazoa" id="XP_001600185"/>
    </source>
</evidence>
<dbReference type="FunFam" id="1.20.1250.20:FF:000003">
    <property type="entry name" value="Solute carrier family 17 member 3"/>
    <property type="match status" value="1"/>
</dbReference>